<dbReference type="Pfam" id="PF00772">
    <property type="entry name" value="DnaB"/>
    <property type="match status" value="1"/>
</dbReference>
<dbReference type="InterPro" id="IPR036185">
    <property type="entry name" value="DNA_heli_DnaB-like_N_sf"/>
</dbReference>
<dbReference type="GO" id="GO:0006269">
    <property type="term" value="P:DNA replication, synthesis of primer"/>
    <property type="evidence" value="ECO:0007669"/>
    <property type="project" value="UniProtKB-UniRule"/>
</dbReference>
<keyword evidence="4" id="KW-0677">Repeat</keyword>
<evidence type="ECO:0000313" key="15">
    <source>
        <dbReference type="EMBL" id="SCW22245.1"/>
    </source>
</evidence>
<dbReference type="InterPro" id="IPR007692">
    <property type="entry name" value="DNA_helicase_DnaB"/>
</dbReference>
<keyword evidence="9 13" id="KW-0238">DNA-binding</keyword>
<accession>A0A1G4NUD4</accession>
<dbReference type="InterPro" id="IPR027417">
    <property type="entry name" value="P-loop_NTPase"/>
</dbReference>
<evidence type="ECO:0000256" key="13">
    <source>
        <dbReference type="RuleBase" id="RU362085"/>
    </source>
</evidence>
<dbReference type="GO" id="GO:0005524">
    <property type="term" value="F:ATP binding"/>
    <property type="evidence" value="ECO:0007669"/>
    <property type="project" value="UniProtKB-UniRule"/>
</dbReference>
<evidence type="ECO:0000256" key="5">
    <source>
        <dbReference type="ARBA" id="ARBA00022741"/>
    </source>
</evidence>
<evidence type="ECO:0000256" key="1">
    <source>
        <dbReference type="ARBA" id="ARBA00008428"/>
    </source>
</evidence>
<keyword evidence="15" id="KW-0934">Plastid</keyword>
<evidence type="ECO:0000256" key="2">
    <source>
        <dbReference type="ARBA" id="ARBA00022515"/>
    </source>
</evidence>
<dbReference type="RefSeq" id="YP_009313991.1">
    <property type="nucleotide sequence ID" value="NC_031659.1"/>
</dbReference>
<reference evidence="15" key="2">
    <citation type="submission" date="2016-10" db="EMBL/GenBank/DDBJ databases">
        <authorList>
            <person name="de Groot N.N."/>
        </authorList>
    </citation>
    <scope>NUCLEOTIDE SEQUENCE</scope>
    <source>
        <strain evidence="15">HV00480</strain>
    </source>
</reference>
<evidence type="ECO:0000256" key="3">
    <source>
        <dbReference type="ARBA" id="ARBA00022705"/>
    </source>
</evidence>
<keyword evidence="2 13" id="KW-0639">Primosome</keyword>
<comment type="function">
    <text evidence="11">The intein is an endonuclease.</text>
</comment>
<keyword evidence="5 13" id="KW-0547">Nucleotide-binding</keyword>
<dbReference type="EC" id="5.6.2.3" evidence="13"/>
<dbReference type="GO" id="GO:0003677">
    <property type="term" value="F:DNA binding"/>
    <property type="evidence" value="ECO:0007669"/>
    <property type="project" value="UniProtKB-UniRule"/>
</dbReference>
<dbReference type="GO" id="GO:0016887">
    <property type="term" value="F:ATP hydrolysis activity"/>
    <property type="evidence" value="ECO:0007669"/>
    <property type="project" value="RHEA"/>
</dbReference>
<evidence type="ECO:0000256" key="12">
    <source>
        <dbReference type="ARBA" id="ARBA00048954"/>
    </source>
</evidence>
<evidence type="ECO:0000259" key="14">
    <source>
        <dbReference type="PROSITE" id="PS51199"/>
    </source>
</evidence>
<dbReference type="Gene3D" id="3.40.50.300">
    <property type="entry name" value="P-loop containing nucleotide triphosphate hydrolases"/>
    <property type="match status" value="2"/>
</dbReference>
<feature type="domain" description="SF4 helicase" evidence="14">
    <location>
        <begin position="190"/>
        <end position="396"/>
    </location>
</feature>
<dbReference type="Gene3D" id="2.170.16.10">
    <property type="entry name" value="Hedgehog/Intein (Hint) domain"/>
    <property type="match status" value="1"/>
</dbReference>
<dbReference type="GO" id="GO:0043139">
    <property type="term" value="F:5'-3' DNA helicase activity"/>
    <property type="evidence" value="ECO:0007669"/>
    <property type="project" value="UniProtKB-EC"/>
</dbReference>
<evidence type="ECO:0000256" key="6">
    <source>
        <dbReference type="ARBA" id="ARBA00022801"/>
    </source>
</evidence>
<dbReference type="InterPro" id="IPR016136">
    <property type="entry name" value="DNA_helicase_N/primase_C"/>
</dbReference>
<dbReference type="CDD" id="cd00984">
    <property type="entry name" value="DnaB_C"/>
    <property type="match status" value="1"/>
</dbReference>
<feature type="domain" description="SF4 helicase" evidence="14">
    <location>
        <begin position="534"/>
        <end position="593"/>
    </location>
</feature>
<comment type="similarity">
    <text evidence="1 13">Belongs to the helicase family. DnaB subfamily.</text>
</comment>
<organism evidence="15">
    <name type="scientific">Hommersandiophycus borowitzkae</name>
    <dbReference type="NCBI Taxonomy" id="268573"/>
    <lineage>
        <taxon>Eukaryota</taxon>
        <taxon>Rhodophyta</taxon>
        <taxon>Florideophyceae</taxon>
        <taxon>Nemaliophycidae</taxon>
        <taxon>Nemaliales</taxon>
        <taxon>Liagoraceae</taxon>
        <taxon>Hommersandiophycus</taxon>
    </lineage>
</organism>
<evidence type="ECO:0000256" key="7">
    <source>
        <dbReference type="ARBA" id="ARBA00022806"/>
    </source>
</evidence>
<keyword evidence="7 13" id="KW-0347">Helicase</keyword>
<evidence type="ECO:0000256" key="10">
    <source>
        <dbReference type="ARBA" id="ARBA00023235"/>
    </source>
</evidence>
<keyword evidence="6 13" id="KW-0378">Hydrolase</keyword>
<dbReference type="PROSITE" id="PS51199">
    <property type="entry name" value="SF4_HELICASE"/>
    <property type="match status" value="2"/>
</dbReference>
<evidence type="ECO:0000256" key="8">
    <source>
        <dbReference type="ARBA" id="ARBA00022840"/>
    </source>
</evidence>
<dbReference type="GeneID" id="29999109"/>
<dbReference type="NCBIfam" id="TIGR00665">
    <property type="entry name" value="DnaB"/>
    <property type="match status" value="1"/>
</dbReference>
<keyword evidence="3 13" id="KW-0235">DNA replication</keyword>
<dbReference type="SUPFAM" id="SSF51294">
    <property type="entry name" value="Hedgehog/intein (Hint) domain"/>
    <property type="match status" value="1"/>
</dbReference>
<dbReference type="InterPro" id="IPR007694">
    <property type="entry name" value="DNA_helicase_DnaB-like_C"/>
</dbReference>
<dbReference type="Pfam" id="PF03796">
    <property type="entry name" value="DnaB_C"/>
    <property type="match status" value="1"/>
</dbReference>
<evidence type="ECO:0000256" key="4">
    <source>
        <dbReference type="ARBA" id="ARBA00022737"/>
    </source>
</evidence>
<comment type="function">
    <text evidence="13">The main replicative DNA helicase, it participates in initiation and elongation during chromosome replication. Travels ahead of the DNA replisome, separating dsDNA into templates for DNA synthesis. A processive ATP-dependent 5'-3' DNA helicase it has DNA-dependent ATPase activity.</text>
</comment>
<dbReference type="InterPro" id="IPR007693">
    <property type="entry name" value="DNA_helicase_DnaB-like_N"/>
</dbReference>
<name>A0A1G4NUD4_9FLOR</name>
<dbReference type="SUPFAM" id="SSF52540">
    <property type="entry name" value="P-loop containing nucleoside triphosphate hydrolases"/>
    <property type="match status" value="2"/>
</dbReference>
<proteinExistence type="inferred from homology"/>
<keyword evidence="8 13" id="KW-0067">ATP-binding</keyword>
<dbReference type="PANTHER" id="PTHR30153">
    <property type="entry name" value="REPLICATIVE DNA HELICASE DNAB"/>
    <property type="match status" value="1"/>
</dbReference>
<reference evidence="15" key="1">
    <citation type="submission" date="2016-10" db="EMBL/GenBank/DDBJ databases">
        <title>Chloroplast genomes as a tool to resolve red algal phylogenies: a case study in the Nemaliales.</title>
        <authorList>
            <person name="Costa J.F."/>
            <person name="Lin S.M."/>
            <person name="Macaya E.C."/>
            <person name="Fernandez-Garcia C."/>
            <person name="Verbruggen H."/>
        </authorList>
    </citation>
    <scope>NUCLEOTIDE SEQUENCE</scope>
    <source>
        <strain evidence="15">HV00480</strain>
    </source>
</reference>
<keyword evidence="10" id="KW-0413">Isomerase</keyword>
<dbReference type="PANTHER" id="PTHR30153:SF2">
    <property type="entry name" value="REPLICATIVE DNA HELICASE"/>
    <property type="match status" value="1"/>
</dbReference>
<dbReference type="EMBL" id="LT622867">
    <property type="protein sequence ID" value="SCW22245.1"/>
    <property type="molecule type" value="Genomic_DNA"/>
</dbReference>
<evidence type="ECO:0000256" key="11">
    <source>
        <dbReference type="ARBA" id="ARBA00044940"/>
    </source>
</evidence>
<geneLocation type="chloroplast" evidence="15"/>
<dbReference type="InterPro" id="IPR036844">
    <property type="entry name" value="Hint_dom_sf"/>
</dbReference>
<dbReference type="AlphaFoldDB" id="A0A1G4NUD4"/>
<comment type="catalytic activity">
    <reaction evidence="12 13">
        <text>ATP + H2O = ADP + phosphate + H(+)</text>
        <dbReference type="Rhea" id="RHEA:13065"/>
        <dbReference type="ChEBI" id="CHEBI:15377"/>
        <dbReference type="ChEBI" id="CHEBI:15378"/>
        <dbReference type="ChEBI" id="CHEBI:30616"/>
        <dbReference type="ChEBI" id="CHEBI:43474"/>
        <dbReference type="ChEBI" id="CHEBI:456216"/>
        <dbReference type="EC" id="5.6.2.3"/>
    </reaction>
</comment>
<dbReference type="SUPFAM" id="SSF48024">
    <property type="entry name" value="N-terminal domain of DnaB helicase"/>
    <property type="match status" value="1"/>
</dbReference>
<protein>
    <recommendedName>
        <fullName evidence="13">Replicative DNA helicase</fullName>
        <ecNumber evidence="13">5.6.2.3</ecNumber>
    </recommendedName>
</protein>
<gene>
    <name evidence="15" type="primary">dnaB</name>
    <name evidence="15" type="ORF">HV00480_210</name>
</gene>
<evidence type="ECO:0000256" key="9">
    <source>
        <dbReference type="ARBA" id="ARBA00023125"/>
    </source>
</evidence>
<dbReference type="Gene3D" id="1.10.860.10">
    <property type="entry name" value="DNAb Helicase, Chain A"/>
    <property type="match status" value="1"/>
</dbReference>
<keyword evidence="15" id="KW-0150">Chloroplast</keyword>
<sequence>MLNHDSPGKYHTQLPPQHNLAEEIILGGVLISTDIADLAINELITESFSLEAHQIIYRTIVEIYIQKTYVDSIILINTLWELNLLSIVGGIRKILNLLKHAQVFISQDTTYLTAQYYIHILKDKHVRRLLIQYGYNIIKLSYIPSITPHNIFAKTEKYIEEIKLKYTEKDTKDISNHLSELLINLKTNHPINNNDKLRYGFHGLDKISNGLAEGDLIVIAGRPSMGKTSLSLNIVLNLIAQTCNNICIFSLEMSREQILYKLLSIHTKIPVHKLHLGNLSHGDWIHIQQTANLLVHSKIYINDTANLSISDIITITKAIKDEYSQLKIIIIDYLQLIQSEAQTFSNRAEELSVITRSLKILAKELNITIIILSQLNRNVENRINKQPLLSDLKESGCLHSQNTIKQLHNILYDSTILYEEYFNQYRKLLLTYQTYNIQPKITKTYKQYNYQCTSIKYLNSNLTHNHQILSAQKWQKIDNLKYKNKVILKYKHYHRLYNSLQNILFQYTKTNMYDIITDETKAFICNKNYILHNSIEQDADLVLMLYRESYYLENNNKSNKQNITNLIIAKHRNGPTGNIELHFNPILCSFNNP</sequence>
<dbReference type="GO" id="GO:0005829">
    <property type="term" value="C:cytosol"/>
    <property type="evidence" value="ECO:0007669"/>
    <property type="project" value="TreeGrafter"/>
</dbReference>